<evidence type="ECO:0000313" key="5">
    <source>
        <dbReference type="EMBL" id="AFM27146.1"/>
    </source>
</evidence>
<evidence type="ECO:0000259" key="4">
    <source>
        <dbReference type="PROSITE" id="PS51379"/>
    </source>
</evidence>
<keyword evidence="2" id="KW-0408">Iron</keyword>
<dbReference type="Pfam" id="PF00111">
    <property type="entry name" value="Fer2"/>
    <property type="match status" value="1"/>
</dbReference>
<dbReference type="PROSITE" id="PS51379">
    <property type="entry name" value="4FE4S_FER_2"/>
    <property type="match status" value="2"/>
</dbReference>
<dbReference type="Gene3D" id="1.10.1060.10">
    <property type="entry name" value="Alpha-helical ferredoxin"/>
    <property type="match status" value="1"/>
</dbReference>
<dbReference type="KEGG" id="dti:Desti_4516"/>
<feature type="domain" description="4Fe-4S ferredoxin-type" evidence="4">
    <location>
        <begin position="120"/>
        <end position="149"/>
    </location>
</feature>
<dbReference type="InterPro" id="IPR017896">
    <property type="entry name" value="4Fe4S_Fe-S-bd"/>
</dbReference>
<dbReference type="AlphaFoldDB" id="I4CC55"/>
<dbReference type="SUPFAM" id="SSF46548">
    <property type="entry name" value="alpha-helical ferredoxin"/>
    <property type="match status" value="1"/>
</dbReference>
<dbReference type="eggNOG" id="COG1152">
    <property type="taxonomic scope" value="Bacteria"/>
</dbReference>
<dbReference type="InterPro" id="IPR017900">
    <property type="entry name" value="4Fe4S_Fe_S_CS"/>
</dbReference>
<dbReference type="InterPro" id="IPR036010">
    <property type="entry name" value="2Fe-2S_ferredoxin-like_sf"/>
</dbReference>
<sequence length="258" mass="29117">MSTAVQTETVQDTQAVQTERTDLVPIFIMGKRYNVPSTLTIQKAFEYAGYQLIRSCGCRGGICGACATVYRLPDSPKIYVGLACQTVVQPNMYIAMVPFFPANRAIYDIEEITPDTKTLLKLYPELAKCMGCNTCTKSCPMDVPVMEYISAALRGDVAKAADLSFSCVMCGICTSRCPAELAQYHIAMLCRRMTGKYLTPQAPHLPEMLRRIESGRYEEPLRQLMTTDLETLRKLYVERQMEPHTADEMWEPDDKRFL</sequence>
<feature type="domain" description="4Fe-4S ferredoxin-type" evidence="4">
    <location>
        <begin position="157"/>
        <end position="187"/>
    </location>
</feature>
<evidence type="ECO:0000256" key="2">
    <source>
        <dbReference type="ARBA" id="ARBA00023004"/>
    </source>
</evidence>
<keyword evidence="1" id="KW-0479">Metal-binding</keyword>
<dbReference type="STRING" id="706587.Desti_4516"/>
<name>I4CC55_DESTA</name>
<dbReference type="Pfam" id="PF13187">
    <property type="entry name" value="Fer4_9"/>
    <property type="match status" value="1"/>
</dbReference>
<dbReference type="EMBL" id="CP003360">
    <property type="protein sequence ID" value="AFM27146.1"/>
    <property type="molecule type" value="Genomic_DNA"/>
</dbReference>
<dbReference type="InterPro" id="IPR001041">
    <property type="entry name" value="2Fe-2S_ferredoxin-type"/>
</dbReference>
<dbReference type="PROSITE" id="PS00198">
    <property type="entry name" value="4FE4S_FER_1"/>
    <property type="match status" value="2"/>
</dbReference>
<dbReference type="HOGENOM" id="CLU_089211_1_0_7"/>
<evidence type="ECO:0000313" key="6">
    <source>
        <dbReference type="Proteomes" id="UP000006055"/>
    </source>
</evidence>
<keyword evidence="3" id="KW-0411">Iron-sulfur</keyword>
<keyword evidence="6" id="KW-1185">Reference proteome</keyword>
<dbReference type="GO" id="GO:0046872">
    <property type="term" value="F:metal ion binding"/>
    <property type="evidence" value="ECO:0007669"/>
    <property type="project" value="UniProtKB-KW"/>
</dbReference>
<dbReference type="PATRIC" id="fig|706587.4.peg.5122"/>
<accession>I4CC55</accession>
<dbReference type="InterPro" id="IPR009051">
    <property type="entry name" value="Helical_ferredxn"/>
</dbReference>
<protein>
    <recommendedName>
        <fullName evidence="4">4Fe-4S ferredoxin-type domain-containing protein</fullName>
    </recommendedName>
</protein>
<dbReference type="GO" id="GO:0051537">
    <property type="term" value="F:2 iron, 2 sulfur cluster binding"/>
    <property type="evidence" value="ECO:0007669"/>
    <property type="project" value="InterPro"/>
</dbReference>
<proteinExistence type="predicted"/>
<dbReference type="CDD" id="cd00207">
    <property type="entry name" value="fer2"/>
    <property type="match status" value="1"/>
</dbReference>
<reference evidence="6" key="1">
    <citation type="submission" date="2012-06" db="EMBL/GenBank/DDBJ databases">
        <title>Complete sequence of chromosome of Desulfomonile tiedjei DSM 6799.</title>
        <authorList>
            <person name="Lucas S."/>
            <person name="Copeland A."/>
            <person name="Lapidus A."/>
            <person name="Glavina del Rio T."/>
            <person name="Dalin E."/>
            <person name="Tice H."/>
            <person name="Bruce D."/>
            <person name="Goodwin L."/>
            <person name="Pitluck S."/>
            <person name="Peters L."/>
            <person name="Ovchinnikova G."/>
            <person name="Zeytun A."/>
            <person name="Lu M."/>
            <person name="Kyrpides N."/>
            <person name="Mavromatis K."/>
            <person name="Ivanova N."/>
            <person name="Brettin T."/>
            <person name="Detter J.C."/>
            <person name="Han C."/>
            <person name="Larimer F."/>
            <person name="Land M."/>
            <person name="Hauser L."/>
            <person name="Markowitz V."/>
            <person name="Cheng J.-F."/>
            <person name="Hugenholtz P."/>
            <person name="Woyke T."/>
            <person name="Wu D."/>
            <person name="Spring S."/>
            <person name="Schroeder M."/>
            <person name="Brambilla E."/>
            <person name="Klenk H.-P."/>
            <person name="Eisen J.A."/>
        </authorList>
    </citation>
    <scope>NUCLEOTIDE SEQUENCE [LARGE SCALE GENOMIC DNA]</scope>
    <source>
        <strain evidence="6">ATCC 49306 / DSM 6799 / DCB-1</strain>
    </source>
</reference>
<dbReference type="SUPFAM" id="SSF54292">
    <property type="entry name" value="2Fe-2S ferredoxin-like"/>
    <property type="match status" value="1"/>
</dbReference>
<dbReference type="PROSITE" id="PS00197">
    <property type="entry name" value="2FE2S_FER_1"/>
    <property type="match status" value="1"/>
</dbReference>
<evidence type="ECO:0000256" key="3">
    <source>
        <dbReference type="ARBA" id="ARBA00023014"/>
    </source>
</evidence>
<gene>
    <name evidence="5" type="ordered locus">Desti_4516</name>
</gene>
<dbReference type="InterPro" id="IPR006058">
    <property type="entry name" value="2Fe2S_fd_BS"/>
</dbReference>
<dbReference type="Proteomes" id="UP000006055">
    <property type="component" value="Chromosome"/>
</dbReference>
<dbReference type="RefSeq" id="WP_014812260.1">
    <property type="nucleotide sequence ID" value="NC_018025.1"/>
</dbReference>
<evidence type="ECO:0000256" key="1">
    <source>
        <dbReference type="ARBA" id="ARBA00022723"/>
    </source>
</evidence>
<dbReference type="OrthoDB" id="9803192at2"/>
<organism evidence="5 6">
    <name type="scientific">Desulfomonile tiedjei (strain ATCC 49306 / DSM 6799 / DCB-1)</name>
    <dbReference type="NCBI Taxonomy" id="706587"/>
    <lineage>
        <taxon>Bacteria</taxon>
        <taxon>Pseudomonadati</taxon>
        <taxon>Thermodesulfobacteriota</taxon>
        <taxon>Desulfomonilia</taxon>
        <taxon>Desulfomonilales</taxon>
        <taxon>Desulfomonilaceae</taxon>
        <taxon>Desulfomonile</taxon>
    </lineage>
</organism>